<evidence type="ECO:0000313" key="5">
    <source>
        <dbReference type="Proteomes" id="UP000635606"/>
    </source>
</evidence>
<protein>
    <recommendedName>
        <fullName evidence="6">Protein serine phosphatase with GAF(S) sensor(S)</fullName>
    </recommendedName>
</protein>
<dbReference type="EMBL" id="BOPH01000081">
    <property type="protein sequence ID" value="GIJ70576.1"/>
    <property type="molecule type" value="Genomic_DNA"/>
</dbReference>
<dbReference type="SUPFAM" id="SSF81606">
    <property type="entry name" value="PP2C-like"/>
    <property type="match status" value="1"/>
</dbReference>
<dbReference type="Gene3D" id="3.60.40.10">
    <property type="entry name" value="PPM-type phosphatase domain"/>
    <property type="match status" value="1"/>
</dbReference>
<keyword evidence="5" id="KW-1185">Reference proteome</keyword>
<accession>A0A8J3ZVU2</accession>
<dbReference type="Pfam" id="PF01590">
    <property type="entry name" value="GAF"/>
    <property type="match status" value="1"/>
</dbReference>
<dbReference type="PANTHER" id="PTHR43156">
    <property type="entry name" value="STAGE II SPORULATION PROTEIN E-RELATED"/>
    <property type="match status" value="1"/>
</dbReference>
<keyword evidence="1" id="KW-0378">Hydrolase</keyword>
<dbReference type="PANTHER" id="PTHR43156:SF2">
    <property type="entry name" value="STAGE II SPORULATION PROTEIN E"/>
    <property type="match status" value="1"/>
</dbReference>
<dbReference type="Pfam" id="PF13185">
    <property type="entry name" value="GAF_2"/>
    <property type="match status" value="1"/>
</dbReference>
<dbReference type="InterPro" id="IPR029016">
    <property type="entry name" value="GAF-like_dom_sf"/>
</dbReference>
<comment type="caution">
    <text evidence="4">The sequence shown here is derived from an EMBL/GenBank/DDBJ whole genome shotgun (WGS) entry which is preliminary data.</text>
</comment>
<evidence type="ECO:0000259" key="3">
    <source>
        <dbReference type="SMART" id="SM00331"/>
    </source>
</evidence>
<gene>
    <name evidence="4" type="ORF">Voc01_054930</name>
</gene>
<dbReference type="Gene3D" id="3.30.450.40">
    <property type="match status" value="2"/>
</dbReference>
<dbReference type="SMART" id="SM00331">
    <property type="entry name" value="PP2C_SIG"/>
    <property type="match status" value="1"/>
</dbReference>
<dbReference type="InterPro" id="IPR036457">
    <property type="entry name" value="PPM-type-like_dom_sf"/>
</dbReference>
<reference evidence="4" key="1">
    <citation type="submission" date="2021-01" db="EMBL/GenBank/DDBJ databases">
        <title>Whole genome shotgun sequence of Virgisporangium ochraceum NBRC 16418.</title>
        <authorList>
            <person name="Komaki H."/>
            <person name="Tamura T."/>
        </authorList>
    </citation>
    <scope>NUCLEOTIDE SEQUENCE</scope>
    <source>
        <strain evidence="4">NBRC 16418</strain>
    </source>
</reference>
<feature type="domain" description="GAF" evidence="2">
    <location>
        <begin position="26"/>
        <end position="172"/>
    </location>
</feature>
<organism evidence="4 5">
    <name type="scientific">Virgisporangium ochraceum</name>
    <dbReference type="NCBI Taxonomy" id="65505"/>
    <lineage>
        <taxon>Bacteria</taxon>
        <taxon>Bacillati</taxon>
        <taxon>Actinomycetota</taxon>
        <taxon>Actinomycetes</taxon>
        <taxon>Micromonosporales</taxon>
        <taxon>Micromonosporaceae</taxon>
        <taxon>Virgisporangium</taxon>
    </lineage>
</organism>
<dbReference type="InterPro" id="IPR003018">
    <property type="entry name" value="GAF"/>
</dbReference>
<proteinExistence type="predicted"/>
<evidence type="ECO:0008006" key="6">
    <source>
        <dbReference type="Google" id="ProtNLM"/>
    </source>
</evidence>
<sequence length="597" mass="62699">MVTEGLSATTAGDRWEALARTGLTSEPDEALDRFAAMVRTVLDVPVALVTVVEADRQCFPGASGLGEPWDTDRQTPLSHSFCQRVVATAEPLVVTDAREDARVRDNPAVGDLGVVAYAGMPLTDGHGHALGSLCAIDHAPRQWTDGELRLLADLAAACSDSLRLRISTAVAESGRREAEQARQRLRTAFNRSQVLLNASEALTDTGTIADVVTAVGKLVTGALDPVDLGIVLFDAEAVDGQGADLHTVPPMPTDLAEAWAALARHAVRPAADAARSGRPFVLADPAAIADALPAVEGMDDVGWHAIAGAPLRSPDGPVGVLTVAWKQPHEIEPDELAVISTLAGYVAQAVRRATHLEQRTTAAAVLQQALLTAVPAIDGLDVEARYVPAHTGDLVGGDWYDVLPFPDGRVALVVGDVCGHNVDAAATMSELRSLLRGYLVDRVESPSRTLTRLDAACFALGETTITSAILAVLEPDASGRYTVTWSSAGHPPPTVLAPGAAPALMPGSDLILGAVRGATRRDHVRVLSPGSTLILHTDGLVERRAAGLDEGFADLHATLGRHPDLRVGDLADLIIGRVPVTDRDDDIAFLIVRTRPG</sequence>
<evidence type="ECO:0000313" key="4">
    <source>
        <dbReference type="EMBL" id="GIJ70576.1"/>
    </source>
</evidence>
<dbReference type="Proteomes" id="UP000635606">
    <property type="component" value="Unassembled WGS sequence"/>
</dbReference>
<dbReference type="SMART" id="SM00065">
    <property type="entry name" value="GAF"/>
    <property type="match status" value="2"/>
</dbReference>
<dbReference type="Pfam" id="PF07228">
    <property type="entry name" value="SpoIIE"/>
    <property type="match status" value="1"/>
</dbReference>
<feature type="domain" description="PPM-type phosphatase" evidence="3">
    <location>
        <begin position="377"/>
        <end position="594"/>
    </location>
</feature>
<evidence type="ECO:0000259" key="2">
    <source>
        <dbReference type="SMART" id="SM00065"/>
    </source>
</evidence>
<dbReference type="SUPFAM" id="SSF55781">
    <property type="entry name" value="GAF domain-like"/>
    <property type="match status" value="2"/>
</dbReference>
<feature type="domain" description="GAF" evidence="2">
    <location>
        <begin position="203"/>
        <end position="360"/>
    </location>
</feature>
<name>A0A8J3ZVU2_9ACTN</name>
<dbReference type="InterPro" id="IPR052016">
    <property type="entry name" value="Bact_Sigma-Reg"/>
</dbReference>
<dbReference type="InterPro" id="IPR001932">
    <property type="entry name" value="PPM-type_phosphatase-like_dom"/>
</dbReference>
<dbReference type="AlphaFoldDB" id="A0A8J3ZVU2"/>
<dbReference type="GO" id="GO:0016791">
    <property type="term" value="F:phosphatase activity"/>
    <property type="evidence" value="ECO:0007669"/>
    <property type="project" value="TreeGrafter"/>
</dbReference>
<evidence type="ECO:0000256" key="1">
    <source>
        <dbReference type="ARBA" id="ARBA00022801"/>
    </source>
</evidence>